<dbReference type="Gene3D" id="3.40.640.10">
    <property type="entry name" value="Type I PLP-dependent aspartate aminotransferase-like (Major domain)"/>
    <property type="match status" value="1"/>
</dbReference>
<dbReference type="Gene3D" id="3.90.1150.10">
    <property type="entry name" value="Aspartate Aminotransferase, domain 1"/>
    <property type="match status" value="1"/>
</dbReference>
<evidence type="ECO:0000313" key="2">
    <source>
        <dbReference type="EMBL" id="AYV86319.1"/>
    </source>
</evidence>
<dbReference type="Gene3D" id="2.160.10.10">
    <property type="entry name" value="Hexapeptide repeat proteins"/>
    <property type="match status" value="1"/>
</dbReference>
<dbReference type="PANTHER" id="PTHR30244:SF34">
    <property type="entry name" value="DTDP-4-AMINO-4,6-DIDEOXYGALACTOSE TRANSAMINASE"/>
    <property type="match status" value="1"/>
</dbReference>
<sequence length="569" mass="63558">MRFIIGVGSHSEVVHSILKLNKTGDDIKFLGYPEVKDKTKLSELINIKYIGGLDEYLKSGTHSQQSDEFIIALGDNALRKEVAEKYPKLKYINAIHPQAIIIDESKSMKIGVGNVICPGVVIQVGVVIGNHNIINTNASIDHHGNIGNYCHLAPNTAICGNVTIHEGVFIGVGSSITPKTSIGPWEFHKAHSLITKSSAPIPMYEPYLNKYKTSMLDAIESGWVSSIGKYVGLATDKFKELLNAKHVLLVNNGTSATHCLFLALKFKYPNIKTIYVPNNVYVAVWNCALMVYPSSYLKVMKMNHETWNMNTDEKYISTLEKDSAVVVVHNLGNIVNIPRLKKLRPDLIFIEDSCEGLFGKYEGKYTGASDVTLCSSFSFFGNKTITSGEGGAITTLDKDVYDYLSKVCNQGNTSVRYVHDVLGYNYRMTNIQAALLYDQLNDINHILKMKSDVFKNYEKLLSESKSCKIQEVESGTERANWIFGVRLTATQSHNKSFDSMSKYMSSKGSDTRPMFHPIETHKHLSGIEYDKSESLKSHEIVMLPSSPTLQFQIQKHIIESLLSYHLSTK</sequence>
<reference evidence="2" key="1">
    <citation type="submission" date="2018-10" db="EMBL/GenBank/DDBJ databases">
        <title>Hidden diversity of soil giant viruses.</title>
        <authorList>
            <person name="Schulz F."/>
            <person name="Alteio L."/>
            <person name="Goudeau D."/>
            <person name="Ryan E.M."/>
            <person name="Malmstrom R.R."/>
            <person name="Blanchard J."/>
            <person name="Woyke T."/>
        </authorList>
    </citation>
    <scope>NUCLEOTIDE SEQUENCE</scope>
    <source>
        <strain evidence="2">SMV1</strain>
    </source>
</reference>
<gene>
    <name evidence="2" type="ORF">Solumvirus4_17</name>
</gene>
<protein>
    <recommendedName>
        <fullName evidence="1">PglD N-terminal domain-containing protein</fullName>
    </recommendedName>
</protein>
<dbReference type="GO" id="GO:0030170">
    <property type="term" value="F:pyridoxal phosphate binding"/>
    <property type="evidence" value="ECO:0007669"/>
    <property type="project" value="TreeGrafter"/>
</dbReference>
<name>A0A3G5AKE8_9VIRU</name>
<accession>A0A3G5AKE8</accession>
<dbReference type="InterPro" id="IPR000653">
    <property type="entry name" value="DegT/StrS_aminotransferase"/>
</dbReference>
<dbReference type="InterPro" id="IPR011004">
    <property type="entry name" value="Trimer_LpxA-like_sf"/>
</dbReference>
<evidence type="ECO:0000259" key="1">
    <source>
        <dbReference type="Pfam" id="PF17836"/>
    </source>
</evidence>
<dbReference type="PANTHER" id="PTHR30244">
    <property type="entry name" value="TRANSAMINASE"/>
    <property type="match status" value="1"/>
</dbReference>
<dbReference type="InterPro" id="IPR041561">
    <property type="entry name" value="PglD_N"/>
</dbReference>
<feature type="domain" description="PglD N-terminal" evidence="1">
    <location>
        <begin position="3"/>
        <end position="85"/>
    </location>
</feature>
<dbReference type="SUPFAM" id="SSF51161">
    <property type="entry name" value="Trimeric LpxA-like enzymes"/>
    <property type="match status" value="1"/>
</dbReference>
<dbReference type="InterPro" id="IPR015422">
    <property type="entry name" value="PyrdxlP-dep_Trfase_small"/>
</dbReference>
<dbReference type="CDD" id="cd03360">
    <property type="entry name" value="LbH_AT_putative"/>
    <property type="match status" value="1"/>
</dbReference>
<dbReference type="GO" id="GO:0000271">
    <property type="term" value="P:polysaccharide biosynthetic process"/>
    <property type="evidence" value="ECO:0007669"/>
    <property type="project" value="TreeGrafter"/>
</dbReference>
<dbReference type="Pfam" id="PF01041">
    <property type="entry name" value="DegT_DnrJ_EryC1"/>
    <property type="match status" value="1"/>
</dbReference>
<dbReference type="Pfam" id="PF17836">
    <property type="entry name" value="PglD_N"/>
    <property type="match status" value="1"/>
</dbReference>
<proteinExistence type="predicted"/>
<organism evidence="2">
    <name type="scientific">Solumvirus sp</name>
    <dbReference type="NCBI Taxonomy" id="2487773"/>
    <lineage>
        <taxon>Viruses</taxon>
        <taxon>Pithoviruses</taxon>
    </lineage>
</organism>
<dbReference type="InterPro" id="IPR015421">
    <property type="entry name" value="PyrdxlP-dep_Trfase_major"/>
</dbReference>
<dbReference type="EMBL" id="MK072501">
    <property type="protein sequence ID" value="AYV86319.1"/>
    <property type="molecule type" value="Genomic_DNA"/>
</dbReference>
<dbReference type="InterPro" id="IPR015424">
    <property type="entry name" value="PyrdxlP-dep_Trfase"/>
</dbReference>
<dbReference type="GO" id="GO:0008483">
    <property type="term" value="F:transaminase activity"/>
    <property type="evidence" value="ECO:0007669"/>
    <property type="project" value="TreeGrafter"/>
</dbReference>
<dbReference type="Gene3D" id="3.40.50.20">
    <property type="match status" value="1"/>
</dbReference>
<dbReference type="InterPro" id="IPR020019">
    <property type="entry name" value="AcTrfase_PglD-like"/>
</dbReference>
<dbReference type="SUPFAM" id="SSF53383">
    <property type="entry name" value="PLP-dependent transferases"/>
    <property type="match status" value="1"/>
</dbReference>